<sequence>MAPTALRLPWMVVFDREMERSGFAGVFAVQDVPAGSEVWVDEAARKARITYPDGRIAAWLGTAVLQVRPDEQLYEVTWHVPGADPYRIQFRPMDEWCEDATIRETGYELYMERVQGKEDVLWPQFTALALDPLLNPAGCPLPDGTYIHHDIAFRIDFGRHGSPASLLPVADTLPPVLDFPYRSELALHRPVDAGGKTMPAGYYQATVSGFRMAEGEVTSLTCRGKAGVFHVSGKVIVGMLHDRSAEILSVIEDHMLHY</sequence>
<keyword evidence="2" id="KW-1185">Reference proteome</keyword>
<proteinExistence type="predicted"/>
<dbReference type="EMBL" id="JAUSWH010000028">
    <property type="protein sequence ID" value="MDQ0458296.1"/>
    <property type="molecule type" value="Genomic_DNA"/>
</dbReference>
<evidence type="ECO:0000313" key="1">
    <source>
        <dbReference type="EMBL" id="MDQ0458296.1"/>
    </source>
</evidence>
<dbReference type="Proteomes" id="UP001235269">
    <property type="component" value="Unassembled WGS sequence"/>
</dbReference>
<accession>A0ABU0IJ73</accession>
<dbReference type="RefSeq" id="WP_307160391.1">
    <property type="nucleotide sequence ID" value="NZ_JAUSWH010000028.1"/>
</dbReference>
<organism evidence="1 2">
    <name type="scientific">Rhizobium paknamense</name>
    <dbReference type="NCBI Taxonomy" id="1206817"/>
    <lineage>
        <taxon>Bacteria</taxon>
        <taxon>Pseudomonadati</taxon>
        <taxon>Pseudomonadota</taxon>
        <taxon>Alphaproteobacteria</taxon>
        <taxon>Hyphomicrobiales</taxon>
        <taxon>Rhizobiaceae</taxon>
        <taxon>Rhizobium/Agrobacterium group</taxon>
        <taxon>Rhizobium</taxon>
    </lineage>
</organism>
<gene>
    <name evidence="1" type="ORF">QO005_004656</name>
</gene>
<evidence type="ECO:0000313" key="2">
    <source>
        <dbReference type="Proteomes" id="UP001235269"/>
    </source>
</evidence>
<protein>
    <submittedName>
        <fullName evidence="1">Uncharacterized protein</fullName>
    </submittedName>
</protein>
<name>A0ABU0IJ73_9HYPH</name>
<reference evidence="1 2" key="1">
    <citation type="submission" date="2023-07" db="EMBL/GenBank/DDBJ databases">
        <title>Genomic Encyclopedia of Type Strains, Phase IV (KMG-IV): sequencing the most valuable type-strain genomes for metagenomic binning, comparative biology and taxonomic classification.</title>
        <authorList>
            <person name="Goeker M."/>
        </authorList>
    </citation>
    <scope>NUCLEOTIDE SEQUENCE [LARGE SCALE GENOMIC DNA]</scope>
    <source>
        <strain evidence="1 2">DSM 100301</strain>
    </source>
</reference>
<comment type="caution">
    <text evidence="1">The sequence shown here is derived from an EMBL/GenBank/DDBJ whole genome shotgun (WGS) entry which is preliminary data.</text>
</comment>